<dbReference type="SFLD" id="SFLDS00029">
    <property type="entry name" value="Radical_SAM"/>
    <property type="match status" value="1"/>
</dbReference>
<dbReference type="InterPro" id="IPR040084">
    <property type="entry name" value="GTPase_Obg"/>
</dbReference>
<dbReference type="InterPro" id="IPR058240">
    <property type="entry name" value="rSAM_sf"/>
</dbReference>
<dbReference type="PROSITE" id="PS51918">
    <property type="entry name" value="RADICAL_SAM"/>
    <property type="match status" value="1"/>
</dbReference>
<proteinExistence type="predicted"/>
<protein>
    <submittedName>
        <fullName evidence="8">Radical SAM protein</fullName>
    </submittedName>
</protein>
<feature type="domain" description="Radical SAM core" evidence="7">
    <location>
        <begin position="13"/>
        <end position="250"/>
    </location>
</feature>
<evidence type="ECO:0000256" key="3">
    <source>
        <dbReference type="ARBA" id="ARBA00022691"/>
    </source>
</evidence>
<dbReference type="GO" id="GO:0003824">
    <property type="term" value="F:catalytic activity"/>
    <property type="evidence" value="ECO:0007669"/>
    <property type="project" value="InterPro"/>
</dbReference>
<name>A0A9E7PKZ1_9EURY</name>
<keyword evidence="4" id="KW-0479">Metal-binding</keyword>
<evidence type="ECO:0000256" key="6">
    <source>
        <dbReference type="ARBA" id="ARBA00023014"/>
    </source>
</evidence>
<accession>A0A9E7PKZ1</accession>
<dbReference type="InterPro" id="IPR013785">
    <property type="entry name" value="Aldolase_TIM"/>
</dbReference>
<dbReference type="GeneID" id="74308391"/>
<dbReference type="Pfam" id="PF04055">
    <property type="entry name" value="Radical_SAM"/>
    <property type="match status" value="1"/>
</dbReference>
<dbReference type="InterPro" id="IPR007197">
    <property type="entry name" value="rSAM"/>
</dbReference>
<dbReference type="GO" id="GO:0046872">
    <property type="term" value="F:metal ion binding"/>
    <property type="evidence" value="ECO:0007669"/>
    <property type="project" value="UniProtKB-KW"/>
</dbReference>
<keyword evidence="9" id="KW-1185">Reference proteome</keyword>
<dbReference type="PANTHER" id="PTHR43787">
    <property type="entry name" value="FEMO COFACTOR BIOSYNTHESIS PROTEIN NIFB-RELATED"/>
    <property type="match status" value="1"/>
</dbReference>
<evidence type="ECO:0000259" key="7">
    <source>
        <dbReference type="PROSITE" id="PS51918"/>
    </source>
</evidence>
<keyword evidence="6" id="KW-0411">Iron-sulfur</keyword>
<evidence type="ECO:0000256" key="1">
    <source>
        <dbReference type="ARBA" id="ARBA00001966"/>
    </source>
</evidence>
<dbReference type="PANTHER" id="PTHR43787:SF11">
    <property type="entry name" value="UPF0026 PROTEIN SLR1464"/>
    <property type="match status" value="1"/>
</dbReference>
<evidence type="ECO:0000313" key="8">
    <source>
        <dbReference type="EMBL" id="UUX92028.1"/>
    </source>
</evidence>
<comment type="cofactor">
    <cofactor evidence="1">
        <name>[4Fe-4S] cluster</name>
        <dbReference type="ChEBI" id="CHEBI:49883"/>
    </cofactor>
</comment>
<dbReference type="CDD" id="cd01335">
    <property type="entry name" value="Radical_SAM"/>
    <property type="match status" value="1"/>
</dbReference>
<sequence length="318" mass="35304">MNNNKNYRHLFGPVPSRRLGISLGIDLVPLKTCSYNCIYCECGRTTLLTTERHEYVPIAEVKEELYSYLSGSPTLDFITFSGSGEPTLHSGTGEICRYIKSSFPGYRVALLTNGSLFYDKGVRDEVLDMDVIVPSLDSATEAGFMKIDRPCSSLNVDEIITGLVDLRKEFSGEIWLEIFVVPGINDTEEEISALSEAVQKIAPERVQLNTLDRPGVVGWIRAATDVEMEKFAAGLDYEGTEITGRPSSRSGIGSFSGDAMESIMQTVSRRPCTVEDLASVLELHPNEINKYIQLLIEEGKIRDKRGDRGIFFMSSEDN</sequence>
<dbReference type="AlphaFoldDB" id="A0A9E7PKZ1"/>
<evidence type="ECO:0000313" key="9">
    <source>
        <dbReference type="Proteomes" id="UP001060368"/>
    </source>
</evidence>
<gene>
    <name evidence="8" type="ORF">L6E24_11780</name>
</gene>
<keyword evidence="3" id="KW-0949">S-adenosyl-L-methionine</keyword>
<dbReference type="SFLD" id="SFLDG01083">
    <property type="entry name" value="Uncharacterised_Radical_SAM_Su"/>
    <property type="match status" value="1"/>
</dbReference>
<dbReference type="SUPFAM" id="SSF102114">
    <property type="entry name" value="Radical SAM enzymes"/>
    <property type="match status" value="1"/>
</dbReference>
<dbReference type="EMBL" id="CP096115">
    <property type="protein sequence ID" value="UUX92028.1"/>
    <property type="molecule type" value="Genomic_DNA"/>
</dbReference>
<evidence type="ECO:0000256" key="5">
    <source>
        <dbReference type="ARBA" id="ARBA00023004"/>
    </source>
</evidence>
<dbReference type="KEGG" id="mend:L6E24_11780"/>
<keyword evidence="5" id="KW-0408">Iron</keyword>
<reference evidence="8" key="1">
    <citation type="submission" date="2022-04" db="EMBL/GenBank/DDBJ databases">
        <title>Complete genome of Methanoplanus endosymbiosus DSM 3599.</title>
        <authorList>
            <person name="Chen S.-C."/>
            <person name="You Y.-T."/>
            <person name="Zhou Y.-Z."/>
            <person name="Lai M.-C."/>
        </authorList>
    </citation>
    <scope>NUCLEOTIDE SEQUENCE</scope>
    <source>
        <strain evidence="8">DSM 3599</strain>
    </source>
</reference>
<keyword evidence="2" id="KW-0004">4Fe-4S</keyword>
<dbReference type="RefSeq" id="WP_257742178.1">
    <property type="nucleotide sequence ID" value="NZ_CP096115.1"/>
</dbReference>
<evidence type="ECO:0000256" key="4">
    <source>
        <dbReference type="ARBA" id="ARBA00022723"/>
    </source>
</evidence>
<dbReference type="Proteomes" id="UP001060368">
    <property type="component" value="Chromosome"/>
</dbReference>
<dbReference type="GO" id="GO:0051539">
    <property type="term" value="F:4 iron, 4 sulfur cluster binding"/>
    <property type="evidence" value="ECO:0007669"/>
    <property type="project" value="UniProtKB-KW"/>
</dbReference>
<evidence type="ECO:0000256" key="2">
    <source>
        <dbReference type="ARBA" id="ARBA00022485"/>
    </source>
</evidence>
<organism evidence="8 9">
    <name type="scientific">Methanoplanus endosymbiosus</name>
    <dbReference type="NCBI Taxonomy" id="33865"/>
    <lineage>
        <taxon>Archaea</taxon>
        <taxon>Methanobacteriati</taxon>
        <taxon>Methanobacteriota</taxon>
        <taxon>Stenosarchaea group</taxon>
        <taxon>Methanomicrobia</taxon>
        <taxon>Methanomicrobiales</taxon>
        <taxon>Methanomicrobiaceae</taxon>
        <taxon>Methanoplanus</taxon>
    </lineage>
</organism>
<dbReference type="Gene3D" id="3.20.20.70">
    <property type="entry name" value="Aldolase class I"/>
    <property type="match status" value="1"/>
</dbReference>